<dbReference type="OrthoDB" id="6363363at2759"/>
<dbReference type="PANTHER" id="PTHR22874">
    <property type="entry name" value="ACTIVATING MOLECULE IN BECN1-REGULATED AUTOPHAGY PROTEIN 1"/>
    <property type="match status" value="1"/>
</dbReference>
<dbReference type="InterPro" id="IPR001680">
    <property type="entry name" value="WD40_rpt"/>
</dbReference>
<dbReference type="SMART" id="SM00320">
    <property type="entry name" value="WD40"/>
    <property type="match status" value="2"/>
</dbReference>
<dbReference type="EMBL" id="LR899011">
    <property type="protein sequence ID" value="CAD7085886.1"/>
    <property type="molecule type" value="Genomic_DNA"/>
</dbReference>
<evidence type="ECO:0000313" key="1">
    <source>
        <dbReference type="EMBL" id="CAD7085886.1"/>
    </source>
</evidence>
<dbReference type="GO" id="GO:1990756">
    <property type="term" value="F:ubiquitin-like ligase-substrate adaptor activity"/>
    <property type="evidence" value="ECO:0007669"/>
    <property type="project" value="TreeGrafter"/>
</dbReference>
<dbReference type="Gene3D" id="2.130.10.10">
    <property type="entry name" value="YVTN repeat-like/Quinoprotein amine dehydrogenase"/>
    <property type="match status" value="1"/>
</dbReference>
<dbReference type="InParanoid" id="A0A7R8US10"/>
<dbReference type="PANTHER" id="PTHR22874:SF1">
    <property type="entry name" value="ACTIVATING MOLECULE IN BECN1-REGULATED AUTOPHAGY PROTEIN 1"/>
    <property type="match status" value="1"/>
</dbReference>
<evidence type="ECO:0000313" key="2">
    <source>
        <dbReference type="Proteomes" id="UP000594454"/>
    </source>
</evidence>
<dbReference type="GO" id="GO:0000423">
    <property type="term" value="P:mitophagy"/>
    <property type="evidence" value="ECO:0007669"/>
    <property type="project" value="TreeGrafter"/>
</dbReference>
<reference evidence="1 2" key="1">
    <citation type="submission" date="2020-11" db="EMBL/GenBank/DDBJ databases">
        <authorList>
            <person name="Wallbank WR R."/>
            <person name="Pardo Diaz C."/>
            <person name="Kozak K."/>
            <person name="Martin S."/>
            <person name="Jiggins C."/>
            <person name="Moest M."/>
            <person name="Warren A I."/>
            <person name="Generalovic N T."/>
            <person name="Byers J.R.P. K."/>
            <person name="Montejo-Kovacevich G."/>
            <person name="Yen C E."/>
        </authorList>
    </citation>
    <scope>NUCLEOTIDE SEQUENCE [LARGE SCALE GENOMIC DNA]</scope>
</reference>
<dbReference type="GO" id="GO:0000045">
    <property type="term" value="P:autophagosome assembly"/>
    <property type="evidence" value="ECO:0007669"/>
    <property type="project" value="TreeGrafter"/>
</dbReference>
<dbReference type="Proteomes" id="UP000594454">
    <property type="component" value="Chromosome 3"/>
</dbReference>
<organism evidence="1 2">
    <name type="scientific">Hermetia illucens</name>
    <name type="common">Black soldier fly</name>
    <dbReference type="NCBI Taxonomy" id="343691"/>
    <lineage>
        <taxon>Eukaryota</taxon>
        <taxon>Metazoa</taxon>
        <taxon>Ecdysozoa</taxon>
        <taxon>Arthropoda</taxon>
        <taxon>Hexapoda</taxon>
        <taxon>Insecta</taxon>
        <taxon>Pterygota</taxon>
        <taxon>Neoptera</taxon>
        <taxon>Endopterygota</taxon>
        <taxon>Diptera</taxon>
        <taxon>Brachycera</taxon>
        <taxon>Stratiomyomorpha</taxon>
        <taxon>Stratiomyidae</taxon>
        <taxon>Hermetiinae</taxon>
        <taxon>Hermetia</taxon>
    </lineage>
</organism>
<dbReference type="GO" id="GO:0080008">
    <property type="term" value="C:Cul4-RING E3 ubiquitin ligase complex"/>
    <property type="evidence" value="ECO:0007669"/>
    <property type="project" value="TreeGrafter"/>
</dbReference>
<dbReference type="InterPro" id="IPR052596">
    <property type="entry name" value="AMBRA1_autophagy"/>
</dbReference>
<accession>A0A7R8US10</accession>
<dbReference type="AlphaFoldDB" id="A0A7R8US10"/>
<dbReference type="InterPro" id="IPR015943">
    <property type="entry name" value="WD40/YVTN_repeat-like_dom_sf"/>
</dbReference>
<name>A0A7R8US10_HERIL</name>
<proteinExistence type="predicted"/>
<keyword evidence="2" id="KW-1185">Reference proteome</keyword>
<dbReference type="SUPFAM" id="SSF50978">
    <property type="entry name" value="WD40 repeat-like"/>
    <property type="match status" value="1"/>
</dbReference>
<gene>
    <name evidence="1" type="ORF">HERILL_LOCUS8701</name>
</gene>
<dbReference type="InterPro" id="IPR036322">
    <property type="entry name" value="WD40_repeat_dom_sf"/>
</dbReference>
<sequence>MSKRSLFHLLYEREIGFRQPANRERLVELGTDLAESKLISEFRIKDIGNVSPEIRSSYVVSCNSKSHAAISHTNRTISIVDTKRMVKIFELQSNDRTIWTIAYHPRIPSLLATGSVGGIVTVYENYVQKATIQEFYGNQAEFGNIIPSICFHPLHDFVAYSSRRDVKIWDWRNNRLLYNLEGNSTTRFMKFNPVNNMLITIQTYQQYNDSNCVSNFFNMIAAVSLLLNCAYEPCYVKDAINNVINKLVKISLKCQLDCDSQNFLNSKNFDRILDDLETTITMWYRKLSRFSSDICQVKDNIKCSFFIDKLIKHTMYCEKMDNNCKTRLISCLEKGKGPIKVALQLCLSNSWKIQHEYLRQKGADEDLLLFPDDHTYPNAPKILQVWDFEDKPDLCEGWYGAITQCESHNDVSVDVSQCGKKVAVFYRKLDSEQNSYSRLRVFSIERDTLGELLHNIQPNAYLNEEFIGVTFSPSSNYLIMVRRQNTEENRSTISVHRLDKDVVNIDTLKTYEIDRNVGFVKWAPNPGDGILLGFSTYVLSYWSYN</sequence>
<protein>
    <submittedName>
        <fullName evidence="1">Uncharacterized protein</fullName>
    </submittedName>
</protein>